<dbReference type="Gene3D" id="3.40.190.10">
    <property type="entry name" value="Periplasmic binding protein-like II"/>
    <property type="match status" value="1"/>
</dbReference>
<dbReference type="AlphaFoldDB" id="A0A658K997"/>
<dbReference type="EMBL" id="RBSP01000463">
    <property type="protein sequence ID" value="RMS47239.1"/>
    <property type="molecule type" value="Genomic_DNA"/>
</dbReference>
<dbReference type="GO" id="GO:0015833">
    <property type="term" value="P:peptide transport"/>
    <property type="evidence" value="ECO:0007669"/>
    <property type="project" value="UniProtKB-KW"/>
</dbReference>
<feature type="domain" description="Solute-binding protein family 5" evidence="4">
    <location>
        <begin position="161"/>
        <end position="564"/>
    </location>
</feature>
<keyword evidence="3" id="KW-0813">Transport</keyword>
<accession>A0A658K997</accession>
<name>A0A658K997_PSEA0</name>
<dbReference type="PANTHER" id="PTHR30290:SF64">
    <property type="entry name" value="ABC TRANSPORTER PERIPLASMIC BINDING PROTEIN"/>
    <property type="match status" value="1"/>
</dbReference>
<protein>
    <submittedName>
        <fullName evidence="5">ABC transporter periplasmic substrate-binding protein</fullName>
    </submittedName>
</protein>
<evidence type="ECO:0000256" key="3">
    <source>
        <dbReference type="ARBA" id="ARBA00022927"/>
    </source>
</evidence>
<dbReference type="GO" id="GO:0043190">
    <property type="term" value="C:ATP-binding cassette (ABC) transporter complex"/>
    <property type="evidence" value="ECO:0007669"/>
    <property type="project" value="InterPro"/>
</dbReference>
<dbReference type="CDD" id="cd08497">
    <property type="entry name" value="MbnE-like"/>
    <property type="match status" value="1"/>
</dbReference>
<evidence type="ECO:0000256" key="1">
    <source>
        <dbReference type="ARBA" id="ARBA00022729"/>
    </source>
</evidence>
<organism evidence="5 6">
    <name type="scientific">Pseudomonas amygdali pv. photiniae</name>
    <dbReference type="NCBI Taxonomy" id="251724"/>
    <lineage>
        <taxon>Bacteria</taxon>
        <taxon>Pseudomonadati</taxon>
        <taxon>Pseudomonadota</taxon>
        <taxon>Gammaproteobacteria</taxon>
        <taxon>Pseudomonadales</taxon>
        <taxon>Pseudomonadaceae</taxon>
        <taxon>Pseudomonas</taxon>
        <taxon>Pseudomonas amygdali</taxon>
    </lineage>
</organism>
<dbReference type="Proteomes" id="UP000270873">
    <property type="component" value="Unassembled WGS sequence"/>
</dbReference>
<sequence>MMTAATCPSITLGRVADAAPATPSPAVFFQLEQAVTVSDPKAQVARIVIRPFLLTISLALSFCANAAITESHGYAQFGVLKYPASFTHFDWVNPEVPKGGTLRMMAFGTFDTLNPYTFKGSSPVSTGNFLQYGVNELNEPLMVGTGQYDPSGDEPTSSYGLIARSVEYSEDRSWVVFNLRPQARFHDGKPITAYDVAFSYRTLLKDGHPQYRTALQEVQRVDILNRHRIRFVFKRSGNPLLILRLGELPVLPQHYWKNRDFKATTFEPPLGSGPYRITRVQPGRQLVFERVKDYWGKDLPVNRGKYNFDRVEVEFYRDSDVAFEAFKAGEFDIYIEHQAKNWANGYNFPAVANGQVIKAQIPHRIPTQTQGLFMNTRRAAFADIRVREALGLLFNFEWTNRTLFSDAYERSTSYYPNSEFSATGLPSGAEWLLLAPYRDQLPASLFTQPFAPSKTDGGGIPRDTLRKALKLLADAGWTLSDKGLLNADKQPLRFEILLVNPNLERILQPYIEDLRRLGIDAGLRTVDRAQYKQRLDRFDFDMILMTLQQTLSPGLEQWQYFHSSQAAINGSKNYAGIANPVVDALLNKLLGAQTRDEQVAAARALDRVLLAQHYSIPNWYLNNHRLAYRNRFAMVTTPPYTLGLRAWWLKTLEKPR</sequence>
<comment type="caution">
    <text evidence="5">The sequence shown here is derived from an EMBL/GenBank/DDBJ whole genome shotgun (WGS) entry which is preliminary data.</text>
</comment>
<keyword evidence="1" id="KW-0732">Signal</keyword>
<dbReference type="GO" id="GO:1904680">
    <property type="term" value="F:peptide transmembrane transporter activity"/>
    <property type="evidence" value="ECO:0007669"/>
    <property type="project" value="TreeGrafter"/>
</dbReference>
<evidence type="ECO:0000313" key="6">
    <source>
        <dbReference type="Proteomes" id="UP000270873"/>
    </source>
</evidence>
<dbReference type="GO" id="GO:0042884">
    <property type="term" value="P:microcin transport"/>
    <property type="evidence" value="ECO:0007669"/>
    <property type="project" value="TreeGrafter"/>
</dbReference>
<keyword evidence="3" id="KW-0653">Protein transport</keyword>
<dbReference type="GO" id="GO:0015031">
    <property type="term" value="P:protein transport"/>
    <property type="evidence" value="ECO:0007669"/>
    <property type="project" value="UniProtKB-KW"/>
</dbReference>
<proteinExistence type="predicted"/>
<reference evidence="5 6" key="1">
    <citation type="submission" date="2018-08" db="EMBL/GenBank/DDBJ databases">
        <title>Recombination of ecologically and evolutionarily significant loci maintains genetic cohesion in the Pseudomonas syringae species complex.</title>
        <authorList>
            <person name="Dillon M."/>
            <person name="Thakur S."/>
            <person name="Almeida R.N.D."/>
            <person name="Weir B.S."/>
            <person name="Guttman D.S."/>
        </authorList>
    </citation>
    <scope>NUCLEOTIDE SEQUENCE [LARGE SCALE GENOMIC DNA]</scope>
    <source>
        <strain evidence="5 6">ICMP 7847</strain>
    </source>
</reference>
<keyword evidence="2" id="KW-0571">Peptide transport</keyword>
<dbReference type="PANTHER" id="PTHR30290">
    <property type="entry name" value="PERIPLASMIC BINDING COMPONENT OF ABC TRANSPORTER"/>
    <property type="match status" value="1"/>
</dbReference>
<dbReference type="GO" id="GO:0030288">
    <property type="term" value="C:outer membrane-bounded periplasmic space"/>
    <property type="evidence" value="ECO:0007669"/>
    <property type="project" value="TreeGrafter"/>
</dbReference>
<dbReference type="SUPFAM" id="SSF53850">
    <property type="entry name" value="Periplasmic binding protein-like II"/>
    <property type="match status" value="1"/>
</dbReference>
<gene>
    <name evidence="5" type="ORF">ALP66_04840</name>
</gene>
<evidence type="ECO:0000259" key="4">
    <source>
        <dbReference type="Pfam" id="PF00496"/>
    </source>
</evidence>
<dbReference type="InterPro" id="IPR039424">
    <property type="entry name" value="SBP_5"/>
</dbReference>
<dbReference type="InterPro" id="IPR030678">
    <property type="entry name" value="Peptide/Ni-bd"/>
</dbReference>
<dbReference type="PIRSF" id="PIRSF002741">
    <property type="entry name" value="MppA"/>
    <property type="match status" value="1"/>
</dbReference>
<evidence type="ECO:0000313" key="5">
    <source>
        <dbReference type="EMBL" id="RMS47239.1"/>
    </source>
</evidence>
<dbReference type="Pfam" id="PF00496">
    <property type="entry name" value="SBP_bac_5"/>
    <property type="match status" value="1"/>
</dbReference>
<evidence type="ECO:0000256" key="2">
    <source>
        <dbReference type="ARBA" id="ARBA00022856"/>
    </source>
</evidence>
<dbReference type="InterPro" id="IPR000914">
    <property type="entry name" value="SBP_5_dom"/>
</dbReference>
<dbReference type="Gene3D" id="3.10.105.10">
    <property type="entry name" value="Dipeptide-binding Protein, Domain 3"/>
    <property type="match status" value="1"/>
</dbReference>